<dbReference type="Pfam" id="PF08787">
    <property type="entry name" value="Alginate_lyase2"/>
    <property type="match status" value="1"/>
</dbReference>
<dbReference type="SUPFAM" id="SSF49899">
    <property type="entry name" value="Concanavalin A-like lectins/glucanases"/>
    <property type="match status" value="1"/>
</dbReference>
<feature type="signal peptide" evidence="2">
    <location>
        <begin position="1"/>
        <end position="25"/>
    </location>
</feature>
<reference evidence="4" key="1">
    <citation type="submission" date="2015-06" db="UniProtKB">
        <authorList>
            <consortium name="EnsemblPlants"/>
        </authorList>
    </citation>
    <scope>IDENTIFICATION</scope>
</reference>
<evidence type="ECO:0000256" key="2">
    <source>
        <dbReference type="SAM" id="SignalP"/>
    </source>
</evidence>
<proteinExistence type="predicted"/>
<dbReference type="PANTHER" id="PTHR33681:SF21">
    <property type="entry name" value="ALGINATE LYASE 2 DOMAIN-CONTAINING PROTEIN"/>
    <property type="match status" value="1"/>
</dbReference>
<evidence type="ECO:0000256" key="1">
    <source>
        <dbReference type="SAM" id="MobiDB-lite"/>
    </source>
</evidence>
<organism evidence="4">
    <name type="scientific">Aegilops tauschii</name>
    <name type="common">Tausch's goatgrass</name>
    <name type="synonym">Aegilops squarrosa</name>
    <dbReference type="NCBI Taxonomy" id="37682"/>
    <lineage>
        <taxon>Eukaryota</taxon>
        <taxon>Viridiplantae</taxon>
        <taxon>Streptophyta</taxon>
        <taxon>Embryophyta</taxon>
        <taxon>Tracheophyta</taxon>
        <taxon>Spermatophyta</taxon>
        <taxon>Magnoliopsida</taxon>
        <taxon>Liliopsida</taxon>
        <taxon>Poales</taxon>
        <taxon>Poaceae</taxon>
        <taxon>BOP clade</taxon>
        <taxon>Pooideae</taxon>
        <taxon>Triticodae</taxon>
        <taxon>Triticeae</taxon>
        <taxon>Triticinae</taxon>
        <taxon>Aegilops</taxon>
    </lineage>
</organism>
<name>M8B8R4_AEGTA</name>
<dbReference type="PANTHER" id="PTHR33681">
    <property type="entry name" value="BINDING PROTEIN, PUTATIVE, EXPRESSED-RELATED"/>
    <property type="match status" value="1"/>
</dbReference>
<protein>
    <recommendedName>
        <fullName evidence="3">Alginate lyase 2 domain-containing protein</fullName>
    </recommendedName>
</protein>
<feature type="chain" id="PRO_5014583067" description="Alginate lyase 2 domain-containing protein" evidence="2">
    <location>
        <begin position="26"/>
        <end position="122"/>
    </location>
</feature>
<dbReference type="InterPro" id="IPR014895">
    <property type="entry name" value="Alginate_lyase_2"/>
</dbReference>
<evidence type="ECO:0000313" key="4">
    <source>
        <dbReference type="EnsemblPlants" id="EMT10381"/>
    </source>
</evidence>
<dbReference type="InterPro" id="IPR013320">
    <property type="entry name" value="ConA-like_dom_sf"/>
</dbReference>
<feature type="domain" description="Alginate lyase 2" evidence="3">
    <location>
        <begin position="49"/>
        <end position="115"/>
    </location>
</feature>
<feature type="region of interest" description="Disordered" evidence="1">
    <location>
        <begin position="37"/>
        <end position="56"/>
    </location>
</feature>
<evidence type="ECO:0000259" key="3">
    <source>
        <dbReference type="Pfam" id="PF08787"/>
    </source>
</evidence>
<dbReference type="EnsemblPlants" id="EMT10381">
    <property type="protein sequence ID" value="EMT10381"/>
    <property type="gene ID" value="F775_18037"/>
</dbReference>
<keyword evidence="2" id="KW-0732">Signal</keyword>
<dbReference type="AlphaFoldDB" id="M8B8R4"/>
<accession>M8B8R4</accession>
<sequence length="122" mass="13531">MAPHALSWISLPLLLFLASSTSVAAARGAWAPKTADPRRWVHGDKPHDRQSHTSPRTEIRMAGYDYSSGLWQFEAYGYVPSGTTGVSIMQVFDAGETATTLMLHVYDGALRYYDRQIVEDAI</sequence>